<dbReference type="CDD" id="cd04511">
    <property type="entry name" value="NUDIX_Hydrolase"/>
    <property type="match status" value="1"/>
</dbReference>
<dbReference type="Proteomes" id="UP000033220">
    <property type="component" value="Chromosome DSM 122"/>
</dbReference>
<evidence type="ECO:0000259" key="5">
    <source>
        <dbReference type="PROSITE" id="PS51462"/>
    </source>
</evidence>
<dbReference type="Gene3D" id="3.90.79.10">
    <property type="entry name" value="Nucleoside Triphosphate Pyrophosphohydrolase"/>
    <property type="match status" value="1"/>
</dbReference>
<proteinExistence type="inferred from homology"/>
<dbReference type="AlphaFoldDB" id="H6SMR1"/>
<dbReference type="KEGG" id="rpm:RSPPHO_02570"/>
<dbReference type="Gene3D" id="2.20.70.10">
    <property type="match status" value="1"/>
</dbReference>
<keyword evidence="7" id="KW-1185">Reference proteome</keyword>
<dbReference type="Pfam" id="PF00293">
    <property type="entry name" value="NUDIX"/>
    <property type="match status" value="1"/>
</dbReference>
<organism evidence="6 7">
    <name type="scientific">Pararhodospirillum photometricum DSM 122</name>
    <dbReference type="NCBI Taxonomy" id="1150469"/>
    <lineage>
        <taxon>Bacteria</taxon>
        <taxon>Pseudomonadati</taxon>
        <taxon>Pseudomonadota</taxon>
        <taxon>Alphaproteobacteria</taxon>
        <taxon>Rhodospirillales</taxon>
        <taxon>Rhodospirillaceae</taxon>
        <taxon>Pararhodospirillum</taxon>
    </lineage>
</organism>
<reference evidence="6 7" key="1">
    <citation type="submission" date="2012-02" db="EMBL/GenBank/DDBJ databases">
        <title>Shotgun genome sequence of Phaeospirillum photometricum DSM 122.</title>
        <authorList>
            <person name="Duquesne K."/>
            <person name="Sturgis J."/>
        </authorList>
    </citation>
    <scope>NUCLEOTIDE SEQUENCE [LARGE SCALE GENOMIC DNA]</scope>
    <source>
        <strain evidence="7">DSM122</strain>
    </source>
</reference>
<name>H6SMR1_PARPM</name>
<dbReference type="Pfam" id="PF14803">
    <property type="entry name" value="Zn_ribbon_Nudix"/>
    <property type="match status" value="1"/>
</dbReference>
<evidence type="ECO:0000256" key="2">
    <source>
        <dbReference type="ARBA" id="ARBA00022801"/>
    </source>
</evidence>
<feature type="domain" description="Nudix hydrolase" evidence="5">
    <location>
        <begin position="60"/>
        <end position="192"/>
    </location>
</feature>
<dbReference type="EMBL" id="HE663493">
    <property type="protein sequence ID" value="CCG09196.1"/>
    <property type="molecule type" value="Genomic_DNA"/>
</dbReference>
<keyword evidence="3" id="KW-0460">Magnesium</keyword>
<keyword evidence="2 4" id="KW-0378">Hydrolase</keyword>
<dbReference type="InterPro" id="IPR015797">
    <property type="entry name" value="NUDIX_hydrolase-like_dom_sf"/>
</dbReference>
<evidence type="ECO:0000313" key="7">
    <source>
        <dbReference type="Proteomes" id="UP000033220"/>
    </source>
</evidence>
<gene>
    <name evidence="6" type="ORF">RSPPHO_02570</name>
</gene>
<evidence type="ECO:0000256" key="3">
    <source>
        <dbReference type="ARBA" id="ARBA00022842"/>
    </source>
</evidence>
<dbReference type="PROSITE" id="PS51462">
    <property type="entry name" value="NUDIX"/>
    <property type="match status" value="1"/>
</dbReference>
<accession>H6SMR1</accession>
<dbReference type="STRING" id="1150469.RSPPHO_02570"/>
<dbReference type="HOGENOM" id="CLU_037162_16_1_5"/>
<evidence type="ECO:0000256" key="4">
    <source>
        <dbReference type="RuleBase" id="RU003476"/>
    </source>
</evidence>
<evidence type="ECO:0000313" key="6">
    <source>
        <dbReference type="EMBL" id="CCG09196.1"/>
    </source>
</evidence>
<dbReference type="RefSeq" id="WP_014415827.1">
    <property type="nucleotide sequence ID" value="NC_017059.1"/>
</dbReference>
<dbReference type="PATRIC" id="fig|1150469.3.peg.2922"/>
<dbReference type="InterPro" id="IPR029401">
    <property type="entry name" value="Nudix_N"/>
</dbReference>
<dbReference type="PRINTS" id="PR00502">
    <property type="entry name" value="NUDIXFAMILY"/>
</dbReference>
<dbReference type="PANTHER" id="PTHR43222:SF2">
    <property type="entry name" value="NUDIX HYDROLASE 23, CHLOROPLASTIC"/>
    <property type="match status" value="1"/>
</dbReference>
<comment type="cofactor">
    <cofactor evidence="1">
        <name>Mg(2+)</name>
        <dbReference type="ChEBI" id="CHEBI:18420"/>
    </cofactor>
</comment>
<dbReference type="PANTHER" id="PTHR43222">
    <property type="entry name" value="NUDIX HYDROLASE 23"/>
    <property type="match status" value="1"/>
</dbReference>
<dbReference type="PROSITE" id="PS00893">
    <property type="entry name" value="NUDIX_BOX"/>
    <property type="match status" value="1"/>
</dbReference>
<dbReference type="InterPro" id="IPR020476">
    <property type="entry name" value="Nudix_hydrolase"/>
</dbReference>
<dbReference type="GO" id="GO:0016787">
    <property type="term" value="F:hydrolase activity"/>
    <property type="evidence" value="ECO:0007669"/>
    <property type="project" value="UniProtKB-KW"/>
</dbReference>
<protein>
    <submittedName>
        <fullName evidence="6">NUDIX hydrolase</fullName>
    </submittedName>
</protein>
<dbReference type="InterPro" id="IPR000086">
    <property type="entry name" value="NUDIX_hydrolase_dom"/>
</dbReference>
<dbReference type="InterPro" id="IPR020084">
    <property type="entry name" value="NUDIX_hydrolase_CS"/>
</dbReference>
<dbReference type="eggNOG" id="COG1051">
    <property type="taxonomic scope" value="Bacteria"/>
</dbReference>
<sequence length="201" mass="22612">MMEESPFPEAPCTTEVSNEGYFSTEQGTARVRPVFERKIPAGDDRERLVCGTCGFIVYDNPRIIVGAVCTWEDRVLLARRAIEPRRGYWTVPAGFMELRETTEEGAAREVREETGARVRIVDLLALYNLTHISQVHLIYRAEMMDPHHAPGQESLETALVAWSDIPWDDLAYPTVSWALRDHAQRIGLSNFAPAGRPNGSP</sequence>
<evidence type="ECO:0000256" key="1">
    <source>
        <dbReference type="ARBA" id="ARBA00001946"/>
    </source>
</evidence>
<dbReference type="SUPFAM" id="SSF55811">
    <property type="entry name" value="Nudix"/>
    <property type="match status" value="1"/>
</dbReference>
<comment type="similarity">
    <text evidence="4">Belongs to the Nudix hydrolase family.</text>
</comment>